<dbReference type="Gene3D" id="3.40.50.300">
    <property type="entry name" value="P-loop containing nucleotide triphosphate hydrolases"/>
    <property type="match status" value="1"/>
</dbReference>
<dbReference type="PANTHER" id="PTHR22605">
    <property type="entry name" value="RZ-TYPE DOMAIN-CONTAINING PROTEIN"/>
    <property type="match status" value="1"/>
</dbReference>
<dbReference type="GO" id="GO:0016887">
    <property type="term" value="F:ATP hydrolysis activity"/>
    <property type="evidence" value="ECO:0007669"/>
    <property type="project" value="InterPro"/>
</dbReference>
<organism evidence="1 2">
    <name type="scientific">Reticulomyxa filosa</name>
    <dbReference type="NCBI Taxonomy" id="46433"/>
    <lineage>
        <taxon>Eukaryota</taxon>
        <taxon>Sar</taxon>
        <taxon>Rhizaria</taxon>
        <taxon>Retaria</taxon>
        <taxon>Foraminifera</taxon>
        <taxon>Monothalamids</taxon>
        <taxon>Reticulomyxidae</taxon>
        <taxon>Reticulomyxa</taxon>
    </lineage>
</organism>
<protein>
    <submittedName>
        <fullName evidence="1">Uncharacterized protein</fullName>
    </submittedName>
</protein>
<name>X6P431_RETFI</name>
<keyword evidence="2" id="KW-1185">Reference proteome</keyword>
<dbReference type="EMBL" id="ASPP01003865">
    <property type="protein sequence ID" value="ETO32863.1"/>
    <property type="molecule type" value="Genomic_DNA"/>
</dbReference>
<comment type="caution">
    <text evidence="1">The sequence shown here is derived from an EMBL/GenBank/DDBJ whole genome shotgun (WGS) entry which is preliminary data.</text>
</comment>
<sequence>ETNLIGTRDFYALIRHYLEKEEVPRQSFEGIMRNLGGYKGKEYQEPFKHLLQRMSGLTKEKVLEKMNCWGSLQCVKANLNDANCRHCLLICENQHSWQLLLDHNILPYHDVIFLFESLFPADMTATTNFDHLHKVINCMETGKTVILFNLKSIHECLYNMLNQRYQIKGDQRMCGMSVESSSRECYVSHSFKCIVVIQEKDFNDPVTTIQYNTIQK</sequence>
<dbReference type="InterPro" id="IPR027417">
    <property type="entry name" value="P-loop_NTPase"/>
</dbReference>
<dbReference type="GO" id="GO:0004842">
    <property type="term" value="F:ubiquitin-protein transferase activity"/>
    <property type="evidence" value="ECO:0007669"/>
    <property type="project" value="InterPro"/>
</dbReference>
<gene>
    <name evidence="1" type="ORF">RFI_04254</name>
</gene>
<proteinExistence type="predicted"/>
<dbReference type="AlphaFoldDB" id="X6P431"/>
<evidence type="ECO:0000313" key="1">
    <source>
        <dbReference type="EMBL" id="ETO32863.1"/>
    </source>
</evidence>
<feature type="non-terminal residue" evidence="1">
    <location>
        <position position="1"/>
    </location>
</feature>
<accession>X6P431</accession>
<evidence type="ECO:0000313" key="2">
    <source>
        <dbReference type="Proteomes" id="UP000023152"/>
    </source>
</evidence>
<dbReference type="InterPro" id="IPR031248">
    <property type="entry name" value="RNF213"/>
</dbReference>
<dbReference type="PANTHER" id="PTHR22605:SF1">
    <property type="entry name" value="RZ-TYPE DOMAIN-CONTAINING PROTEIN"/>
    <property type="match status" value="1"/>
</dbReference>
<reference evidence="1 2" key="1">
    <citation type="journal article" date="2013" name="Curr. Biol.">
        <title>The Genome of the Foraminiferan Reticulomyxa filosa.</title>
        <authorList>
            <person name="Glockner G."/>
            <person name="Hulsmann N."/>
            <person name="Schleicher M."/>
            <person name="Noegel A.A."/>
            <person name="Eichinger L."/>
            <person name="Gallinger C."/>
            <person name="Pawlowski J."/>
            <person name="Sierra R."/>
            <person name="Euteneuer U."/>
            <person name="Pillet L."/>
            <person name="Moustafa A."/>
            <person name="Platzer M."/>
            <person name="Groth M."/>
            <person name="Szafranski K."/>
            <person name="Schliwa M."/>
        </authorList>
    </citation>
    <scope>NUCLEOTIDE SEQUENCE [LARGE SCALE GENOMIC DNA]</scope>
</reference>
<dbReference type="Proteomes" id="UP000023152">
    <property type="component" value="Unassembled WGS sequence"/>
</dbReference>